<dbReference type="AlphaFoldDB" id="A0A4R4RRY1"/>
<dbReference type="PROSITE" id="PS50146">
    <property type="entry name" value="DAGK"/>
    <property type="match status" value="1"/>
</dbReference>
<evidence type="ECO:0000256" key="8">
    <source>
        <dbReference type="ARBA" id="ARBA00023264"/>
    </source>
</evidence>
<proteinExistence type="inferred from homology"/>
<dbReference type="PANTHER" id="PTHR12358">
    <property type="entry name" value="SPHINGOSINE KINASE"/>
    <property type="match status" value="1"/>
</dbReference>
<keyword evidence="5" id="KW-0418">Kinase</keyword>
<keyword evidence="8" id="KW-1208">Phospholipid metabolism</keyword>
<comment type="caution">
    <text evidence="10">The sequence shown here is derived from an EMBL/GenBank/DDBJ whole genome shotgun (WGS) entry which is preliminary data.</text>
</comment>
<dbReference type="Gene3D" id="2.60.200.40">
    <property type="match status" value="1"/>
</dbReference>
<dbReference type="GO" id="GO:0016301">
    <property type="term" value="F:kinase activity"/>
    <property type="evidence" value="ECO:0007669"/>
    <property type="project" value="UniProtKB-KW"/>
</dbReference>
<evidence type="ECO:0000313" key="10">
    <source>
        <dbReference type="EMBL" id="TDC52640.1"/>
    </source>
</evidence>
<comment type="similarity">
    <text evidence="2">Belongs to the diacylglycerol/lipid kinase family.</text>
</comment>
<protein>
    <recommendedName>
        <fullName evidence="9">DAGKc domain-containing protein</fullName>
    </recommendedName>
</protein>
<dbReference type="OrthoDB" id="142078at2"/>
<dbReference type="InterPro" id="IPR017438">
    <property type="entry name" value="ATP-NAD_kinase_N"/>
</dbReference>
<gene>
    <name evidence="10" type="ORF">E1212_08620</name>
</gene>
<evidence type="ECO:0000256" key="1">
    <source>
        <dbReference type="ARBA" id="ARBA00001946"/>
    </source>
</evidence>
<accession>A0A4R4RRY1</accession>
<dbReference type="InterPro" id="IPR050187">
    <property type="entry name" value="Lipid_Phosphate_FormReg"/>
</dbReference>
<evidence type="ECO:0000256" key="6">
    <source>
        <dbReference type="ARBA" id="ARBA00022840"/>
    </source>
</evidence>
<dbReference type="InterPro" id="IPR016064">
    <property type="entry name" value="NAD/diacylglycerol_kinase_sf"/>
</dbReference>
<dbReference type="PANTHER" id="PTHR12358:SF54">
    <property type="entry name" value="SPHINGOSINE KINASE RELATED PROTEIN"/>
    <property type="match status" value="1"/>
</dbReference>
<dbReference type="Proteomes" id="UP000295621">
    <property type="component" value="Unassembled WGS sequence"/>
</dbReference>
<dbReference type="InterPro" id="IPR001206">
    <property type="entry name" value="Diacylglycerol_kinase_cat_dom"/>
</dbReference>
<keyword evidence="4" id="KW-0547">Nucleotide-binding</keyword>
<dbReference type="Pfam" id="PF00781">
    <property type="entry name" value="DAGK_cat"/>
    <property type="match status" value="1"/>
</dbReference>
<organism evidence="10 11">
    <name type="scientific">Jiangella ureilytica</name>
    <dbReference type="NCBI Taxonomy" id="2530374"/>
    <lineage>
        <taxon>Bacteria</taxon>
        <taxon>Bacillati</taxon>
        <taxon>Actinomycetota</taxon>
        <taxon>Actinomycetes</taxon>
        <taxon>Jiangellales</taxon>
        <taxon>Jiangellaceae</taxon>
        <taxon>Jiangella</taxon>
    </lineage>
</organism>
<dbReference type="Pfam" id="PF19279">
    <property type="entry name" value="YegS_C"/>
    <property type="match status" value="1"/>
</dbReference>
<evidence type="ECO:0000313" key="11">
    <source>
        <dbReference type="Proteomes" id="UP000295621"/>
    </source>
</evidence>
<dbReference type="Gene3D" id="3.40.50.10330">
    <property type="entry name" value="Probable inorganic polyphosphate/atp-NAD kinase, domain 1"/>
    <property type="match status" value="1"/>
</dbReference>
<feature type="domain" description="DAGKc" evidence="9">
    <location>
        <begin position="7"/>
        <end position="138"/>
    </location>
</feature>
<keyword evidence="6" id="KW-0067">ATP-binding</keyword>
<sequence>MSTGQNRGVTRLLVIANTHAGSAREEAVDTAIGVLRDGGGDVEVADLDPDALPDVLKQHSDHRPVVMGGDGSVHLLVATAHRLGLLDGGPFEVGLVPLGTGNDLARTLGLPLDPAQAAEIALSGRPRDLDILVDDVGGIVVNAVHLGVGAEAGRRAVPLKPRLGKLAYPVGSAVAGASAAGWKLRVAVDGTVLAGGDRRALMVALGNGVTIGGGAPVAPSARPDDGHVDVVVSFSTGWRARLAFAVALARGRHPERHDVVSARGHAVTVSGGPVPLNADGELSELTGARTWTVLPHALRIPVGD</sequence>
<dbReference type="GO" id="GO:0005524">
    <property type="term" value="F:ATP binding"/>
    <property type="evidence" value="ECO:0007669"/>
    <property type="project" value="UniProtKB-KW"/>
</dbReference>
<dbReference type="EMBL" id="SMKL01000014">
    <property type="protein sequence ID" value="TDC52640.1"/>
    <property type="molecule type" value="Genomic_DNA"/>
</dbReference>
<keyword evidence="7" id="KW-0594">Phospholipid biosynthesis</keyword>
<name>A0A4R4RRY1_9ACTN</name>
<evidence type="ECO:0000256" key="3">
    <source>
        <dbReference type="ARBA" id="ARBA00022679"/>
    </source>
</evidence>
<comment type="cofactor">
    <cofactor evidence="1">
        <name>Mg(2+)</name>
        <dbReference type="ChEBI" id="CHEBI:18420"/>
    </cofactor>
</comment>
<evidence type="ECO:0000256" key="5">
    <source>
        <dbReference type="ARBA" id="ARBA00022777"/>
    </source>
</evidence>
<evidence type="ECO:0000256" key="4">
    <source>
        <dbReference type="ARBA" id="ARBA00022741"/>
    </source>
</evidence>
<keyword evidence="3" id="KW-0808">Transferase</keyword>
<keyword evidence="11" id="KW-1185">Reference proteome</keyword>
<dbReference type="GO" id="GO:0008654">
    <property type="term" value="P:phospholipid biosynthetic process"/>
    <property type="evidence" value="ECO:0007669"/>
    <property type="project" value="UniProtKB-KW"/>
</dbReference>
<evidence type="ECO:0000259" key="9">
    <source>
        <dbReference type="PROSITE" id="PS50146"/>
    </source>
</evidence>
<reference evidence="10 11" key="1">
    <citation type="submission" date="2019-02" db="EMBL/GenBank/DDBJ databases">
        <title>Draft genome sequences of novel Actinobacteria.</title>
        <authorList>
            <person name="Sahin N."/>
            <person name="Ay H."/>
            <person name="Saygin H."/>
        </authorList>
    </citation>
    <scope>NUCLEOTIDE SEQUENCE [LARGE SCALE GENOMIC DNA]</scope>
    <source>
        <strain evidence="10 11">KC603</strain>
    </source>
</reference>
<evidence type="ECO:0000256" key="2">
    <source>
        <dbReference type="ARBA" id="ARBA00005983"/>
    </source>
</evidence>
<dbReference type="SUPFAM" id="SSF111331">
    <property type="entry name" value="NAD kinase/diacylglycerol kinase-like"/>
    <property type="match status" value="1"/>
</dbReference>
<dbReference type="InterPro" id="IPR045540">
    <property type="entry name" value="YegS/DAGK_C"/>
</dbReference>
<keyword evidence="7" id="KW-0443">Lipid metabolism</keyword>
<keyword evidence="7" id="KW-0444">Lipid biosynthesis</keyword>
<dbReference type="SMART" id="SM00046">
    <property type="entry name" value="DAGKc"/>
    <property type="match status" value="1"/>
</dbReference>
<evidence type="ECO:0000256" key="7">
    <source>
        <dbReference type="ARBA" id="ARBA00023209"/>
    </source>
</evidence>